<accession>E9I0V6</accession>
<feature type="compositionally biased region" description="Basic and acidic residues" evidence="1">
    <location>
        <begin position="78"/>
        <end position="91"/>
    </location>
</feature>
<feature type="region of interest" description="Disordered" evidence="1">
    <location>
        <begin position="1"/>
        <end position="171"/>
    </location>
</feature>
<dbReference type="AlphaFoldDB" id="E9I0V6"/>
<evidence type="ECO:0000313" key="3">
    <source>
        <dbReference type="Proteomes" id="UP000000305"/>
    </source>
</evidence>
<gene>
    <name evidence="2" type="ORF">DAPPUDRAFT_120292</name>
</gene>
<name>E9I0V6_DAPPU</name>
<proteinExistence type="predicted"/>
<feature type="compositionally biased region" description="Acidic residues" evidence="1">
    <location>
        <begin position="27"/>
        <end position="75"/>
    </location>
</feature>
<evidence type="ECO:0000313" key="2">
    <source>
        <dbReference type="EMBL" id="EFX62374.1"/>
    </source>
</evidence>
<sequence>MVWRDEECVDFDDLREIELRVTRPGEEESEEEETEEEETEEESEEEETEEESEEEESEKEDEEEDKEIENNDEISNENNEKITDLNKKRQSDVAGQEPETFIDGNTLEERERPNQNQFKQKAIKPAEIGTQPCVAQHELEQNNKAELNQEEKRSKRVTRRPDRFKDFLMDE</sequence>
<keyword evidence="3" id="KW-1185">Reference proteome</keyword>
<dbReference type="KEGG" id="dpx:DAPPUDRAFT_120292"/>
<reference evidence="2 3" key="1">
    <citation type="journal article" date="2011" name="Science">
        <title>The ecoresponsive genome of Daphnia pulex.</title>
        <authorList>
            <person name="Colbourne J.K."/>
            <person name="Pfrender M.E."/>
            <person name="Gilbert D."/>
            <person name="Thomas W.K."/>
            <person name="Tucker A."/>
            <person name="Oakley T.H."/>
            <person name="Tokishita S."/>
            <person name="Aerts A."/>
            <person name="Arnold G.J."/>
            <person name="Basu M.K."/>
            <person name="Bauer D.J."/>
            <person name="Caceres C.E."/>
            <person name="Carmel L."/>
            <person name="Casola C."/>
            <person name="Choi J.H."/>
            <person name="Detter J.C."/>
            <person name="Dong Q."/>
            <person name="Dusheyko S."/>
            <person name="Eads B.D."/>
            <person name="Frohlich T."/>
            <person name="Geiler-Samerotte K.A."/>
            <person name="Gerlach D."/>
            <person name="Hatcher P."/>
            <person name="Jogdeo S."/>
            <person name="Krijgsveld J."/>
            <person name="Kriventseva E.V."/>
            <person name="Kultz D."/>
            <person name="Laforsch C."/>
            <person name="Lindquist E."/>
            <person name="Lopez J."/>
            <person name="Manak J.R."/>
            <person name="Muller J."/>
            <person name="Pangilinan J."/>
            <person name="Patwardhan R.P."/>
            <person name="Pitluck S."/>
            <person name="Pritham E.J."/>
            <person name="Rechtsteiner A."/>
            <person name="Rho M."/>
            <person name="Rogozin I.B."/>
            <person name="Sakarya O."/>
            <person name="Salamov A."/>
            <person name="Schaack S."/>
            <person name="Shapiro H."/>
            <person name="Shiga Y."/>
            <person name="Skalitzky C."/>
            <person name="Smith Z."/>
            <person name="Souvorov A."/>
            <person name="Sung W."/>
            <person name="Tang Z."/>
            <person name="Tsuchiya D."/>
            <person name="Tu H."/>
            <person name="Vos H."/>
            <person name="Wang M."/>
            <person name="Wolf Y.I."/>
            <person name="Yamagata H."/>
            <person name="Yamada T."/>
            <person name="Ye Y."/>
            <person name="Shaw J.R."/>
            <person name="Andrews J."/>
            <person name="Crease T.J."/>
            <person name="Tang H."/>
            <person name="Lucas S.M."/>
            <person name="Robertson H.M."/>
            <person name="Bork P."/>
            <person name="Koonin E.V."/>
            <person name="Zdobnov E.M."/>
            <person name="Grigoriev I.V."/>
            <person name="Lynch M."/>
            <person name="Boore J.L."/>
        </authorList>
    </citation>
    <scope>NUCLEOTIDE SEQUENCE [LARGE SCALE GENOMIC DNA]</scope>
</reference>
<dbReference type="HOGENOM" id="CLU_128396_0_0_1"/>
<dbReference type="Proteomes" id="UP000000305">
    <property type="component" value="Unassembled WGS sequence"/>
</dbReference>
<evidence type="ECO:0000256" key="1">
    <source>
        <dbReference type="SAM" id="MobiDB-lite"/>
    </source>
</evidence>
<organism evidence="2 3">
    <name type="scientific">Daphnia pulex</name>
    <name type="common">Water flea</name>
    <dbReference type="NCBI Taxonomy" id="6669"/>
    <lineage>
        <taxon>Eukaryota</taxon>
        <taxon>Metazoa</taxon>
        <taxon>Ecdysozoa</taxon>
        <taxon>Arthropoda</taxon>
        <taxon>Crustacea</taxon>
        <taxon>Branchiopoda</taxon>
        <taxon>Diplostraca</taxon>
        <taxon>Cladocera</taxon>
        <taxon>Anomopoda</taxon>
        <taxon>Daphniidae</taxon>
        <taxon>Daphnia</taxon>
    </lineage>
</organism>
<feature type="compositionally biased region" description="Basic and acidic residues" evidence="1">
    <location>
        <begin position="1"/>
        <end position="26"/>
    </location>
</feature>
<dbReference type="InParanoid" id="E9I0V6"/>
<dbReference type="EMBL" id="GL733636">
    <property type="protein sequence ID" value="EFX62374.1"/>
    <property type="molecule type" value="Genomic_DNA"/>
</dbReference>
<dbReference type="PhylomeDB" id="E9I0V6"/>
<feature type="compositionally biased region" description="Basic and acidic residues" evidence="1">
    <location>
        <begin position="137"/>
        <end position="171"/>
    </location>
</feature>
<protein>
    <submittedName>
        <fullName evidence="2">Uncharacterized protein</fullName>
    </submittedName>
</protein>